<reference evidence="2" key="1">
    <citation type="journal article" date="2022" name="bioRxiv">
        <title>Sequencing and chromosome-scale assembly of the giantPleurodeles waltlgenome.</title>
        <authorList>
            <person name="Brown T."/>
            <person name="Elewa A."/>
            <person name="Iarovenko S."/>
            <person name="Subramanian E."/>
            <person name="Araus A.J."/>
            <person name="Petzold A."/>
            <person name="Susuki M."/>
            <person name="Suzuki K.-i.T."/>
            <person name="Hayashi T."/>
            <person name="Toyoda A."/>
            <person name="Oliveira C."/>
            <person name="Osipova E."/>
            <person name="Leigh N.D."/>
            <person name="Simon A."/>
            <person name="Yun M.H."/>
        </authorList>
    </citation>
    <scope>NUCLEOTIDE SEQUENCE</scope>
    <source>
        <strain evidence="2">20211129_DDA</strain>
        <tissue evidence="2">Liver</tissue>
    </source>
</reference>
<feature type="region of interest" description="Disordered" evidence="1">
    <location>
        <begin position="291"/>
        <end position="342"/>
    </location>
</feature>
<feature type="compositionally biased region" description="Polar residues" evidence="1">
    <location>
        <begin position="117"/>
        <end position="147"/>
    </location>
</feature>
<dbReference type="AlphaFoldDB" id="A0AAV7V3L7"/>
<accession>A0AAV7V3L7</accession>
<feature type="compositionally biased region" description="Basic residues" evidence="1">
    <location>
        <begin position="331"/>
        <end position="342"/>
    </location>
</feature>
<evidence type="ECO:0000313" key="3">
    <source>
        <dbReference type="Proteomes" id="UP001066276"/>
    </source>
</evidence>
<sequence length="342" mass="36775">MPLCAFRPLGAFRRKTASSHTGGRRESGDWSTSTATPAEHRPQNYDPHFCVAVFCWRSSVGGHLPMAPVASRRTNAQGPERHHTATEGPEMSIPPPEEAPSDDSSSVSLDPDDQPGPSRTSGQSVPRTQPPATADLTPSGNTSTAPTQRAHASVSRTRQSAVCPPLQGTQVDPTPQQQQGPGGSGSGHTVQGTEAQGNRVTGRAAVRQGGDRPRDPTLQEALNTIMGAYHHSQETMATVLARFLEIQAQQEERYMGFREELRNIGSAMGTIVLALNQIVTTLRDHVAPQRAPVTSLDQEQPTPSASASGQEAPTQRQATRTPPPAEEQPPRKRKLRSHKKTE</sequence>
<feature type="compositionally biased region" description="Polar residues" evidence="1">
    <location>
        <begin position="295"/>
        <end position="311"/>
    </location>
</feature>
<gene>
    <name evidence="2" type="ORF">NDU88_005283</name>
</gene>
<evidence type="ECO:0000256" key="1">
    <source>
        <dbReference type="SAM" id="MobiDB-lite"/>
    </source>
</evidence>
<feature type="region of interest" description="Disordered" evidence="1">
    <location>
        <begin position="15"/>
        <end position="44"/>
    </location>
</feature>
<dbReference type="Proteomes" id="UP001066276">
    <property type="component" value="Chromosome 2_2"/>
</dbReference>
<keyword evidence="3" id="KW-1185">Reference proteome</keyword>
<comment type="caution">
    <text evidence="2">The sequence shown here is derived from an EMBL/GenBank/DDBJ whole genome shotgun (WGS) entry which is preliminary data.</text>
</comment>
<evidence type="ECO:0000313" key="2">
    <source>
        <dbReference type="EMBL" id="KAJ1196023.1"/>
    </source>
</evidence>
<dbReference type="EMBL" id="JANPWB010000004">
    <property type="protein sequence ID" value="KAJ1196023.1"/>
    <property type="molecule type" value="Genomic_DNA"/>
</dbReference>
<feature type="compositionally biased region" description="Low complexity" evidence="1">
    <location>
        <begin position="167"/>
        <end position="179"/>
    </location>
</feature>
<organism evidence="2 3">
    <name type="scientific">Pleurodeles waltl</name>
    <name type="common">Iberian ribbed newt</name>
    <dbReference type="NCBI Taxonomy" id="8319"/>
    <lineage>
        <taxon>Eukaryota</taxon>
        <taxon>Metazoa</taxon>
        <taxon>Chordata</taxon>
        <taxon>Craniata</taxon>
        <taxon>Vertebrata</taxon>
        <taxon>Euteleostomi</taxon>
        <taxon>Amphibia</taxon>
        <taxon>Batrachia</taxon>
        <taxon>Caudata</taxon>
        <taxon>Salamandroidea</taxon>
        <taxon>Salamandridae</taxon>
        <taxon>Pleurodelinae</taxon>
        <taxon>Pleurodeles</taxon>
    </lineage>
</organism>
<feature type="region of interest" description="Disordered" evidence="1">
    <location>
        <begin position="72"/>
        <end position="217"/>
    </location>
</feature>
<proteinExistence type="predicted"/>
<protein>
    <submittedName>
        <fullName evidence="2">Uncharacterized protein</fullName>
    </submittedName>
</protein>
<name>A0AAV7V3L7_PLEWA</name>